<evidence type="ECO:0000313" key="11">
    <source>
        <dbReference type="EMBL" id="NNJ25229.1"/>
    </source>
</evidence>
<dbReference type="InterPro" id="IPR003838">
    <property type="entry name" value="ABC3_permease_C"/>
</dbReference>
<dbReference type="PANTHER" id="PTHR30489:SF0">
    <property type="entry name" value="LIPOPROTEIN-RELEASING SYSTEM TRANSMEMBRANE PROTEIN LOLE"/>
    <property type="match status" value="1"/>
</dbReference>
<evidence type="ECO:0000256" key="8">
    <source>
        <dbReference type="SAM" id="Phobius"/>
    </source>
</evidence>
<gene>
    <name evidence="11" type="ORF">LzC2_12970</name>
</gene>
<evidence type="ECO:0000259" key="9">
    <source>
        <dbReference type="Pfam" id="PF02687"/>
    </source>
</evidence>
<evidence type="ECO:0000256" key="4">
    <source>
        <dbReference type="ARBA" id="ARBA00022692"/>
    </source>
</evidence>
<feature type="transmembrane region" description="Helical" evidence="8">
    <location>
        <begin position="15"/>
        <end position="41"/>
    </location>
</feature>
<keyword evidence="5 8" id="KW-1133">Transmembrane helix</keyword>
<dbReference type="RefSeq" id="WP_171185008.1">
    <property type="nucleotide sequence ID" value="NZ_WTPX01000029.1"/>
</dbReference>
<dbReference type="InterPro" id="IPR051447">
    <property type="entry name" value="Lipoprotein-release_system"/>
</dbReference>
<dbReference type="Pfam" id="PF02687">
    <property type="entry name" value="FtsX"/>
    <property type="match status" value="1"/>
</dbReference>
<comment type="caution">
    <text evidence="11">The sequence shown here is derived from an EMBL/GenBank/DDBJ whole genome shotgun (WGS) entry which is preliminary data.</text>
</comment>
<feature type="transmembrane region" description="Helical" evidence="8">
    <location>
        <begin position="455"/>
        <end position="476"/>
    </location>
</feature>
<comment type="subcellular location">
    <subcellularLocation>
        <location evidence="1">Cell membrane</location>
        <topology evidence="1">Multi-pass membrane protein</topology>
    </subcellularLocation>
</comment>
<dbReference type="EMBL" id="WTPX01000029">
    <property type="protein sequence ID" value="NNJ25229.1"/>
    <property type="molecule type" value="Genomic_DNA"/>
</dbReference>
<protein>
    <recommendedName>
        <fullName evidence="13">ABC transporter permease</fullName>
    </recommendedName>
</protein>
<feature type="domain" description="ABC3 transporter permease C-terminal" evidence="9">
    <location>
        <begin position="455"/>
        <end position="587"/>
    </location>
</feature>
<keyword evidence="4 8" id="KW-0812">Transmembrane</keyword>
<evidence type="ECO:0000256" key="7">
    <source>
        <dbReference type="SAM" id="MobiDB-lite"/>
    </source>
</evidence>
<evidence type="ECO:0000256" key="6">
    <source>
        <dbReference type="ARBA" id="ARBA00023136"/>
    </source>
</evidence>
<dbReference type="Pfam" id="PF12704">
    <property type="entry name" value="MacB_PCD"/>
    <property type="match status" value="1"/>
</dbReference>
<feature type="transmembrane region" description="Helical" evidence="8">
    <location>
        <begin position="497"/>
        <end position="526"/>
    </location>
</feature>
<comment type="similarity">
    <text evidence="2">Belongs to the ABC-4 integral membrane protein family. LolC/E subfamily.</text>
</comment>
<feature type="compositionally biased region" description="Low complexity" evidence="7">
    <location>
        <begin position="193"/>
        <end position="215"/>
    </location>
</feature>
<evidence type="ECO:0000256" key="2">
    <source>
        <dbReference type="ARBA" id="ARBA00005236"/>
    </source>
</evidence>
<evidence type="ECO:0000256" key="1">
    <source>
        <dbReference type="ARBA" id="ARBA00004651"/>
    </source>
</evidence>
<feature type="domain" description="MacB-like periplasmic core" evidence="10">
    <location>
        <begin position="19"/>
        <end position="119"/>
    </location>
</feature>
<dbReference type="InterPro" id="IPR025857">
    <property type="entry name" value="MacB_PCD"/>
</dbReference>
<organism evidence="11 12">
    <name type="scientific">Alienimonas chondri</name>
    <dbReference type="NCBI Taxonomy" id="2681879"/>
    <lineage>
        <taxon>Bacteria</taxon>
        <taxon>Pseudomonadati</taxon>
        <taxon>Planctomycetota</taxon>
        <taxon>Planctomycetia</taxon>
        <taxon>Planctomycetales</taxon>
        <taxon>Planctomycetaceae</taxon>
        <taxon>Alienimonas</taxon>
    </lineage>
</organism>
<evidence type="ECO:0000256" key="5">
    <source>
        <dbReference type="ARBA" id="ARBA00022989"/>
    </source>
</evidence>
<keyword evidence="3" id="KW-1003">Cell membrane</keyword>
<feature type="transmembrane region" description="Helical" evidence="8">
    <location>
        <begin position="560"/>
        <end position="578"/>
    </location>
</feature>
<evidence type="ECO:0000256" key="3">
    <source>
        <dbReference type="ARBA" id="ARBA00022475"/>
    </source>
</evidence>
<name>A0ABX1VAZ8_9PLAN</name>
<proteinExistence type="inferred from homology"/>
<keyword evidence="6 8" id="KW-0472">Membrane</keyword>
<reference evidence="11 12" key="1">
    <citation type="journal article" date="2020" name="Syst. Appl. Microbiol.">
        <title>Alienimonas chondri sp. nov., a novel planctomycete isolated from the biofilm of the red alga Chondrus crispus.</title>
        <authorList>
            <person name="Vitorino I."/>
            <person name="Albuquerque L."/>
            <person name="Wiegand S."/>
            <person name="Kallscheuer N."/>
            <person name="da Costa M.S."/>
            <person name="Lobo-da-Cunha A."/>
            <person name="Jogler C."/>
            <person name="Lage O.M."/>
        </authorList>
    </citation>
    <scope>NUCLEOTIDE SEQUENCE [LARGE SCALE GENOMIC DNA]</scope>
    <source>
        <strain evidence="11 12">LzC2</strain>
    </source>
</reference>
<accession>A0ABX1VAZ8</accession>
<evidence type="ECO:0000313" key="12">
    <source>
        <dbReference type="Proteomes" id="UP000609651"/>
    </source>
</evidence>
<dbReference type="PANTHER" id="PTHR30489">
    <property type="entry name" value="LIPOPROTEIN-RELEASING SYSTEM TRANSMEMBRANE PROTEIN LOLE"/>
    <property type="match status" value="1"/>
</dbReference>
<evidence type="ECO:0008006" key="13">
    <source>
        <dbReference type="Google" id="ProtNLM"/>
    </source>
</evidence>
<feature type="region of interest" description="Disordered" evidence="7">
    <location>
        <begin position="193"/>
        <end position="217"/>
    </location>
</feature>
<keyword evidence="12" id="KW-1185">Reference proteome</keyword>
<evidence type="ECO:0000259" key="10">
    <source>
        <dbReference type="Pfam" id="PF12704"/>
    </source>
</evidence>
<dbReference type="Proteomes" id="UP000609651">
    <property type="component" value="Unassembled WGS sequence"/>
</dbReference>
<sequence>MYKFLLCRRYLRTRYIALASIISVTLGVATMIVVNSVMAGFTTEMKDRIRGLLADVVIETHSLQGHEDPDALIARAMEAAPGMIEAATPTVEMYAVMSFDYAGEPIHRPVQLIGIDPRGKSKVGPLKENLASYQDVIKDGVIVAKAERKPNEPLGWTLTPIGMEIARREQAMMMYRHHLASAQNAGGGVVSAAGASAQGTDDGAAASDDWGGDTTFEPSEVAPVATAQDPFEAFAAPSAQPVAKKNGVLDGRLYVGKQLISVPFETAEGEIEERLLVHPGQSVSLTTVKAGGNGPPESATMAATVTDVFKSGMSEYDSRVVFCNIERLQEVRGMLVPDENDRTVKVGREVRLLSGPHAQQTGQVVRTDGPFAVVRLGNWYDPQQQEVSIPKVDCLPLSRSVTTVQIKLKEGVDEKAAVAALKRAFPAEQFSVGTWKDKQGPLLAAVDMETTILNVLLFLIVAVAGFGILAIFYMIVVEKTRDIGILKALGAGSRGILSIFLSYGISLGMVGAGAGVVLGLVFVHYINEVEKFISYITGRKVFDERIYYFPEIPTKVDPATVFWVALGAVFIAVAASILPARRAAALHPVQALRYE</sequence>